<dbReference type="VEuPathDB" id="FungiDB:CNB00770"/>
<dbReference type="SUPFAM" id="SSF81901">
    <property type="entry name" value="HCP-like"/>
    <property type="match status" value="1"/>
</dbReference>
<accession>Q5KMR4</accession>
<dbReference type="PANTHER" id="PTHR46430:SF2">
    <property type="entry name" value="CHITIN SYNTHASE REGULATORY FACTOR 4"/>
    <property type="match status" value="1"/>
</dbReference>
<dbReference type="AlphaFoldDB" id="Q5KMR4"/>
<dbReference type="SMART" id="SM00671">
    <property type="entry name" value="SEL1"/>
    <property type="match status" value="6"/>
</dbReference>
<feature type="compositionally biased region" description="Low complexity" evidence="2">
    <location>
        <begin position="690"/>
        <end position="702"/>
    </location>
</feature>
<feature type="region of interest" description="Disordered" evidence="2">
    <location>
        <begin position="679"/>
        <end position="759"/>
    </location>
</feature>
<evidence type="ECO:0000256" key="1">
    <source>
        <dbReference type="ARBA" id="ARBA00022737"/>
    </source>
</evidence>
<feature type="compositionally biased region" description="Polar residues" evidence="2">
    <location>
        <begin position="112"/>
        <end position="128"/>
    </location>
</feature>
<feature type="region of interest" description="Disordered" evidence="2">
    <location>
        <begin position="175"/>
        <end position="216"/>
    </location>
</feature>
<protein>
    <recommendedName>
        <fullName evidence="5">Chitin synthase regulator 3</fullName>
    </recommendedName>
</protein>
<dbReference type="InterPro" id="IPR011990">
    <property type="entry name" value="TPR-like_helical_dom_sf"/>
</dbReference>
<dbReference type="GeneID" id="3256020"/>
<feature type="region of interest" description="Disordered" evidence="2">
    <location>
        <begin position="1"/>
        <end position="128"/>
    </location>
</feature>
<evidence type="ECO:0000256" key="2">
    <source>
        <dbReference type="SAM" id="MobiDB-lite"/>
    </source>
</evidence>
<dbReference type="Proteomes" id="UP000002149">
    <property type="component" value="Chromosome 2"/>
</dbReference>
<dbReference type="Gene3D" id="1.25.40.10">
    <property type="entry name" value="Tetratricopeptide repeat domain"/>
    <property type="match status" value="1"/>
</dbReference>
<proteinExistence type="predicted"/>
<keyword evidence="1" id="KW-0677">Repeat</keyword>
<dbReference type="OrthoDB" id="272077at2759"/>
<dbReference type="PANTHER" id="PTHR46430">
    <property type="entry name" value="PROTEIN SKT5-RELATED"/>
    <property type="match status" value="1"/>
</dbReference>
<dbReference type="InParanoid" id="Q5KMR4"/>
<dbReference type="PaxDb" id="214684-Q5KMR4"/>
<feature type="compositionally biased region" description="Low complexity" evidence="2">
    <location>
        <begin position="780"/>
        <end position="798"/>
    </location>
</feature>
<dbReference type="KEGG" id="cne:CNB00770"/>
<feature type="compositionally biased region" description="Low complexity" evidence="2">
    <location>
        <begin position="58"/>
        <end position="72"/>
    </location>
</feature>
<feature type="compositionally biased region" description="Polar residues" evidence="2">
    <location>
        <begin position="87"/>
        <end position="105"/>
    </location>
</feature>
<feature type="region of interest" description="Disordered" evidence="2">
    <location>
        <begin position="618"/>
        <end position="644"/>
    </location>
</feature>
<organism evidence="3 4">
    <name type="scientific">Cryptococcus deneoformans (strain JEC21 / ATCC MYA-565)</name>
    <name type="common">Cryptococcus neoformans var. neoformans serotype D</name>
    <dbReference type="NCBI Taxonomy" id="214684"/>
    <lineage>
        <taxon>Eukaryota</taxon>
        <taxon>Fungi</taxon>
        <taxon>Dikarya</taxon>
        <taxon>Basidiomycota</taxon>
        <taxon>Agaricomycotina</taxon>
        <taxon>Tremellomycetes</taxon>
        <taxon>Tremellales</taxon>
        <taxon>Cryptococcaceae</taxon>
        <taxon>Cryptococcus</taxon>
        <taxon>Cryptococcus neoformans species complex</taxon>
    </lineage>
</organism>
<name>Q5KMR4_CRYD1</name>
<feature type="compositionally biased region" description="Polar residues" evidence="2">
    <location>
        <begin position="175"/>
        <end position="186"/>
    </location>
</feature>
<evidence type="ECO:0000313" key="4">
    <source>
        <dbReference type="Proteomes" id="UP000002149"/>
    </source>
</evidence>
<dbReference type="InterPro" id="IPR006597">
    <property type="entry name" value="Sel1-like"/>
</dbReference>
<feature type="compositionally biased region" description="Polar residues" evidence="2">
    <location>
        <begin position="704"/>
        <end position="714"/>
    </location>
</feature>
<dbReference type="STRING" id="214684.Q5KMR4"/>
<dbReference type="HOGENOM" id="CLU_009491_1_0_1"/>
<dbReference type="GO" id="GO:0031505">
    <property type="term" value="P:fungal-type cell wall organization"/>
    <property type="evidence" value="ECO:0000318"/>
    <property type="project" value="GO_Central"/>
</dbReference>
<dbReference type="EMBL" id="AE017342">
    <property type="protein sequence ID" value="AAW41778.3"/>
    <property type="molecule type" value="Genomic_DNA"/>
</dbReference>
<feature type="compositionally biased region" description="Polar residues" evidence="2">
    <location>
        <begin position="196"/>
        <end position="209"/>
    </location>
</feature>
<feature type="compositionally biased region" description="Polar residues" evidence="2">
    <location>
        <begin position="1"/>
        <end position="10"/>
    </location>
</feature>
<dbReference type="RefSeq" id="XP_024512237.1">
    <property type="nucleotide sequence ID" value="XM_024656443.1"/>
</dbReference>
<keyword evidence="4" id="KW-1185">Reference proteome</keyword>
<reference evidence="3 4" key="1">
    <citation type="journal article" date="2005" name="Science">
        <title>The genome of the basidiomycetous yeast and human pathogen Cryptococcus neoformans.</title>
        <authorList>
            <person name="Loftus B.J."/>
            <person name="Fung E."/>
            <person name="Roncaglia P."/>
            <person name="Rowley D."/>
            <person name="Amedeo P."/>
            <person name="Bruno D."/>
            <person name="Vamathevan J."/>
            <person name="Miranda M."/>
            <person name="Anderson I.J."/>
            <person name="Fraser J.A."/>
            <person name="Allen J.E."/>
            <person name="Bosdet I.E."/>
            <person name="Brent M.R."/>
            <person name="Chiu R."/>
            <person name="Doering T.L."/>
            <person name="Donlin M.J."/>
            <person name="D'Souza C.A."/>
            <person name="Fox D.S."/>
            <person name="Grinberg V."/>
            <person name="Fu J."/>
            <person name="Fukushima M."/>
            <person name="Haas B.J."/>
            <person name="Huang J.C."/>
            <person name="Janbon G."/>
            <person name="Jones S.J."/>
            <person name="Koo H.L."/>
            <person name="Krzywinski M.I."/>
            <person name="Kwon-Chung J.K."/>
            <person name="Lengeler K.B."/>
            <person name="Maiti R."/>
            <person name="Marra M.A."/>
            <person name="Marra R.E."/>
            <person name="Mathewson C.A."/>
            <person name="Mitchell T.G."/>
            <person name="Pertea M."/>
            <person name="Riggs F.R."/>
            <person name="Salzberg S.L."/>
            <person name="Schein J.E."/>
            <person name="Shvartsbeyn A."/>
            <person name="Shin H."/>
            <person name="Shumway M."/>
            <person name="Specht C.A."/>
            <person name="Suh B.B."/>
            <person name="Tenney A."/>
            <person name="Utterback T.R."/>
            <person name="Wickes B.L."/>
            <person name="Wortman J.R."/>
            <person name="Wye N.H."/>
            <person name="Kronstad J.W."/>
            <person name="Lodge J.K."/>
            <person name="Heitman J."/>
            <person name="Davis R.W."/>
            <person name="Fraser C.M."/>
            <person name="Hyman R.W."/>
        </authorList>
    </citation>
    <scope>NUCLEOTIDE SEQUENCE [LARGE SCALE GENOMIC DNA]</scope>
    <source>
        <strain evidence="4">JEC21 / ATCC MYA-565</strain>
    </source>
</reference>
<feature type="compositionally biased region" description="Low complexity" evidence="2">
    <location>
        <begin position="734"/>
        <end position="752"/>
    </location>
</feature>
<feature type="region of interest" description="Disordered" evidence="2">
    <location>
        <begin position="780"/>
        <end position="817"/>
    </location>
</feature>
<dbReference type="InterPro" id="IPR051726">
    <property type="entry name" value="Chitin_Synth_Reg"/>
</dbReference>
<evidence type="ECO:0000313" key="3">
    <source>
        <dbReference type="EMBL" id="AAW41778.3"/>
    </source>
</evidence>
<dbReference type="eggNOG" id="KOG1550">
    <property type="taxonomic scope" value="Eukaryota"/>
</dbReference>
<sequence>MSKIQPSYNAPQYPSSAPLPPPRPNSTVYPSTYDYRATPIPPPRPSTAYIARYASEVSHGQPSSSSWSHPQQFPTMSETPQIPLMSDSGQFATPQSTLLPHSSQAAGRPGASSYSRQNDYRSSNYSTGIPASLQGEHIVSGSVVPSTTFIPEPTSSMPPPTSSFDPRPFATIEAQPTTSNNFSNSEAGGFAPAPPRSSSLNQPYLGQAQTPTLPAPRLTTPTNPIKLHPCPTAESLTYASAKLDSWTDAHQITWAQDVVRLVERYWQQTSNADHFEQPPSPPSDSQHLSITLQRLLDTAAPIVIAISDSDIKEHASLALYLKGKLLSSGASPALLPKDKRQSFKDFEGAARKGEKRAWYRLGKDYEAVNDLDRAGDCYDRGAKAGDCESAFRMGMAHLLGQLNFLPDPATGLYFLHQSSDTASIDFPQASYVYGMLLAGDITLQTNLPPSLIIPPTSPPTDALLAQQNLACESIARAAYLNYPAAQFKLGQMYEHADLGCVYDPIASVAWYTFASQNGEMEADMALSKWFLCGAEGHFPKNESSAKTYAEKAARKGHPNGCFALGYYNEIGVGTDVDLEQARKWYEKAAKAGNAEASTRLAALSLPVPTAISMNEHQSRLNDTLVRKHTTAKLRSDRNKSSRPVRQQIYESQHPPPLPSYGQTNSLLEFGQVSQIQMPMALPKSPPPISHTPSPVSSLTVPPMNYSSHQPQPSYALQDPPINPSRPPMHEHQYSSHSTSTTSTGGGRQSSSTPRPISVVDHRRMSTVSSSVNDFPVLSASSSTSISIPSSGPTSTISGGISGTMEKKRKKKKGPQTFAEMGFVSKPVEEDGCVIM</sequence>
<dbReference type="Pfam" id="PF08238">
    <property type="entry name" value="Sel1"/>
    <property type="match status" value="4"/>
</dbReference>
<evidence type="ECO:0008006" key="5">
    <source>
        <dbReference type="Google" id="ProtNLM"/>
    </source>
</evidence>
<gene>
    <name evidence="3" type="ordered locus">CNB00770</name>
</gene>